<comment type="caution">
    <text evidence="2">The sequence shown here is derived from an EMBL/GenBank/DDBJ whole genome shotgun (WGS) entry which is preliminary data.</text>
</comment>
<feature type="compositionally biased region" description="Polar residues" evidence="1">
    <location>
        <begin position="172"/>
        <end position="183"/>
    </location>
</feature>
<dbReference type="Proteomes" id="UP000314294">
    <property type="component" value="Unassembled WGS sequence"/>
</dbReference>
<evidence type="ECO:0000313" key="3">
    <source>
        <dbReference type="Proteomes" id="UP000314294"/>
    </source>
</evidence>
<protein>
    <submittedName>
        <fullName evidence="2">Uncharacterized protein</fullName>
    </submittedName>
</protein>
<evidence type="ECO:0000313" key="2">
    <source>
        <dbReference type="EMBL" id="TNN56996.1"/>
    </source>
</evidence>
<dbReference type="EMBL" id="SRLO01000416">
    <property type="protein sequence ID" value="TNN56996.1"/>
    <property type="molecule type" value="Genomic_DNA"/>
</dbReference>
<proteinExistence type="predicted"/>
<accession>A0A4Z2GTY5</accession>
<gene>
    <name evidence="2" type="ORF">EYF80_032807</name>
</gene>
<dbReference type="AlphaFoldDB" id="A0A4Z2GTY5"/>
<evidence type="ECO:0000256" key="1">
    <source>
        <dbReference type="SAM" id="MobiDB-lite"/>
    </source>
</evidence>
<feature type="region of interest" description="Disordered" evidence="1">
    <location>
        <begin position="1"/>
        <end position="60"/>
    </location>
</feature>
<keyword evidence="3" id="KW-1185">Reference proteome</keyword>
<feature type="region of interest" description="Disordered" evidence="1">
    <location>
        <begin position="164"/>
        <end position="183"/>
    </location>
</feature>
<organism evidence="2 3">
    <name type="scientific">Liparis tanakae</name>
    <name type="common">Tanaka's snailfish</name>
    <dbReference type="NCBI Taxonomy" id="230148"/>
    <lineage>
        <taxon>Eukaryota</taxon>
        <taxon>Metazoa</taxon>
        <taxon>Chordata</taxon>
        <taxon>Craniata</taxon>
        <taxon>Vertebrata</taxon>
        <taxon>Euteleostomi</taxon>
        <taxon>Actinopterygii</taxon>
        <taxon>Neopterygii</taxon>
        <taxon>Teleostei</taxon>
        <taxon>Neoteleostei</taxon>
        <taxon>Acanthomorphata</taxon>
        <taxon>Eupercaria</taxon>
        <taxon>Perciformes</taxon>
        <taxon>Cottioidei</taxon>
        <taxon>Cottales</taxon>
        <taxon>Liparidae</taxon>
        <taxon>Liparis</taxon>
    </lineage>
</organism>
<name>A0A4Z2GTY5_9TELE</name>
<reference evidence="2 3" key="1">
    <citation type="submission" date="2019-03" db="EMBL/GenBank/DDBJ databases">
        <title>First draft genome of Liparis tanakae, snailfish: a comprehensive survey of snailfish specific genes.</title>
        <authorList>
            <person name="Kim W."/>
            <person name="Song I."/>
            <person name="Jeong J.-H."/>
            <person name="Kim D."/>
            <person name="Kim S."/>
            <person name="Ryu S."/>
            <person name="Song J.Y."/>
            <person name="Lee S.K."/>
        </authorList>
    </citation>
    <scope>NUCLEOTIDE SEQUENCE [LARGE SCALE GENOMIC DNA]</scope>
    <source>
        <tissue evidence="2">Muscle</tissue>
    </source>
</reference>
<sequence>MKIIMDSLVPNQRKKQLMPDSTIDPPAGHNATRPSRLGTRRHTAGEEQRMLRRTQHAQTADLVHEEGRDDVSGQHGQRSQEVDEVDPVGAVVVVERHLAARLVVVEGAVDHPGVCEFSVVDIWKRERRAFMLLPRFEVTLRNFQLVLNQSQCSPGPLQTAKTLREKTKQRLRATSSAEDSPVL</sequence>